<dbReference type="EMBL" id="VNKQ01000007">
    <property type="protein sequence ID" value="KAG0649595.1"/>
    <property type="molecule type" value="Genomic_DNA"/>
</dbReference>
<name>A0A9P6VKD2_9HELO</name>
<feature type="domain" description="Acyclic terpene utilisation N-terminal" evidence="1">
    <location>
        <begin position="1"/>
        <end position="96"/>
    </location>
</feature>
<comment type="caution">
    <text evidence="3">The sequence shown here is derived from an EMBL/GenBank/DDBJ whole genome shotgun (WGS) entry which is preliminary data.</text>
</comment>
<feature type="domain" description="AtuA-like ferredoxin-fold" evidence="2">
    <location>
        <begin position="134"/>
        <end position="231"/>
    </location>
</feature>
<gene>
    <name evidence="3" type="ORF">D0Z07_3624</name>
</gene>
<dbReference type="Pfam" id="PF07287">
    <property type="entry name" value="AtuA"/>
    <property type="match status" value="1"/>
</dbReference>
<dbReference type="OrthoDB" id="10265871at2759"/>
<evidence type="ECO:0000259" key="1">
    <source>
        <dbReference type="Pfam" id="PF07287"/>
    </source>
</evidence>
<dbReference type="Pfam" id="PF23544">
    <property type="entry name" value="AtuA_ferredoxin"/>
    <property type="match status" value="1"/>
</dbReference>
<dbReference type="PANTHER" id="PTHR47585:SF2">
    <property type="entry name" value="DUF1446 DOMAIN PROTEIN (AFU_ORTHOLOGUE AFUA_6G11420)"/>
    <property type="match status" value="1"/>
</dbReference>
<reference evidence="3" key="1">
    <citation type="submission" date="2019-07" db="EMBL/GenBank/DDBJ databases">
        <title>Hyphodiscus hymeniophilus genome sequencing and assembly.</title>
        <authorList>
            <person name="Kramer G."/>
            <person name="Nodwell J."/>
        </authorList>
    </citation>
    <scope>NUCLEOTIDE SEQUENCE</scope>
    <source>
        <strain evidence="3">ATCC 34498</strain>
    </source>
</reference>
<evidence type="ECO:0000313" key="4">
    <source>
        <dbReference type="Proteomes" id="UP000785200"/>
    </source>
</evidence>
<keyword evidence="4" id="KW-1185">Reference proteome</keyword>
<dbReference type="InterPro" id="IPR010839">
    <property type="entry name" value="AtuA_N"/>
</dbReference>
<dbReference type="PANTHER" id="PTHR47585">
    <property type="match status" value="1"/>
</dbReference>
<evidence type="ECO:0000313" key="3">
    <source>
        <dbReference type="EMBL" id="KAG0649595.1"/>
    </source>
</evidence>
<protein>
    <submittedName>
        <fullName evidence="3">Uncharacterized protein</fullName>
    </submittedName>
</protein>
<proteinExistence type="predicted"/>
<dbReference type="AlphaFoldDB" id="A0A9P6VKD2"/>
<sequence length="243" mass="27471">MLEMQIRQALGDTSRFNILKFTLNGTAAENPIEQNTATVREEKDLATSRFLRPIIDLIKCSYPGATFHLDFRQGLPKAVHEYFVTLLPQSGIRNLVRFRDGRGLAIDPPVLTKTYPGQQPSGAVSALPTGRGPLGWLVHASCGDKGCNADVGFWVKNADGYDWLRTLLSTENLQNLLAKEDNWKKIDRFELPNFWAVHSLLHDHLDRGVSCSSTYDFLAKNVAEFLRRRHVDLRKKILNRGKL</sequence>
<organism evidence="3 4">
    <name type="scientific">Hyphodiscus hymeniophilus</name>
    <dbReference type="NCBI Taxonomy" id="353542"/>
    <lineage>
        <taxon>Eukaryota</taxon>
        <taxon>Fungi</taxon>
        <taxon>Dikarya</taxon>
        <taxon>Ascomycota</taxon>
        <taxon>Pezizomycotina</taxon>
        <taxon>Leotiomycetes</taxon>
        <taxon>Helotiales</taxon>
        <taxon>Hyphodiscaceae</taxon>
        <taxon>Hyphodiscus</taxon>
    </lineage>
</organism>
<evidence type="ECO:0000259" key="2">
    <source>
        <dbReference type="Pfam" id="PF23544"/>
    </source>
</evidence>
<dbReference type="Proteomes" id="UP000785200">
    <property type="component" value="Unassembled WGS sequence"/>
</dbReference>
<dbReference type="InterPro" id="IPR056362">
    <property type="entry name" value="AtuA-like_ferredoxin_dom"/>
</dbReference>
<accession>A0A9P6VKD2</accession>